<dbReference type="PROSITE" id="PS50293">
    <property type="entry name" value="TPR_REGION"/>
    <property type="match status" value="1"/>
</dbReference>
<dbReference type="OrthoDB" id="479590at2"/>
<dbReference type="InterPro" id="IPR011990">
    <property type="entry name" value="TPR-like_helical_dom_sf"/>
</dbReference>
<dbReference type="Pfam" id="PF00515">
    <property type="entry name" value="TPR_1"/>
    <property type="match status" value="1"/>
</dbReference>
<keyword evidence="6" id="KW-1185">Reference proteome</keyword>
<dbReference type="HOGENOM" id="CLU_841355_0_0_3"/>
<sequence>MTRSLPLGISLAALLLTTYPSGLLLAQTPPLQQLFKDAYEQQNKKNYPKALQIWDQLLAQYPNEAAAYVNRALTRYFLNDLRGAVDDLSAAIARKDDYADAYYNRGAILNSLKEYEPALKDYEKYISLAPIDDPNLPQVRQTVAALRKKIGPNQPPVVASNPPQTPPPATSTPAAQTTNPPPAASPAPPATAGTPIASSSTPGEKLDPQRLLATQAPTELPPGVYSLGKIAGYDATTDDLLLGVKLSVQRKLLKPSDAVYKQAQNLVVLMQRGATVDQATRRSGLGKQSMIRLAWRGAAYRTYKVFIK</sequence>
<dbReference type="STRING" id="1183438.GKIL_3621"/>
<dbReference type="RefSeq" id="WP_023175178.1">
    <property type="nucleotide sequence ID" value="NC_022600.1"/>
</dbReference>
<dbReference type="EMBL" id="CP003587">
    <property type="protein sequence ID" value="AGY59867.1"/>
    <property type="molecule type" value="Genomic_DNA"/>
</dbReference>
<accession>U5QLM3</accession>
<keyword evidence="1" id="KW-0677">Repeat</keyword>
<dbReference type="GO" id="GO:0009279">
    <property type="term" value="C:cell outer membrane"/>
    <property type="evidence" value="ECO:0007669"/>
    <property type="project" value="TreeGrafter"/>
</dbReference>
<organism evidence="5 6">
    <name type="scientific">Gloeobacter kilaueensis (strain ATCC BAA-2537 / CCAP 1431/1 / ULC 316 / JS1)</name>
    <dbReference type="NCBI Taxonomy" id="1183438"/>
    <lineage>
        <taxon>Bacteria</taxon>
        <taxon>Bacillati</taxon>
        <taxon>Cyanobacteriota</taxon>
        <taxon>Cyanophyceae</taxon>
        <taxon>Gloeobacterales</taxon>
        <taxon>Gloeobacteraceae</taxon>
        <taxon>Gloeobacter</taxon>
    </lineage>
</organism>
<dbReference type="SUPFAM" id="SSF48452">
    <property type="entry name" value="TPR-like"/>
    <property type="match status" value="1"/>
</dbReference>
<dbReference type="GO" id="GO:0046813">
    <property type="term" value="P:receptor-mediated virion attachment to host cell"/>
    <property type="evidence" value="ECO:0007669"/>
    <property type="project" value="TreeGrafter"/>
</dbReference>
<dbReference type="InterPro" id="IPR050498">
    <property type="entry name" value="Ycf3"/>
</dbReference>
<dbReference type="Gene3D" id="1.25.40.10">
    <property type="entry name" value="Tetratricopeptide repeat domain"/>
    <property type="match status" value="1"/>
</dbReference>
<feature type="repeat" description="TPR" evidence="3">
    <location>
        <begin position="99"/>
        <end position="132"/>
    </location>
</feature>
<evidence type="ECO:0000313" key="5">
    <source>
        <dbReference type="EMBL" id="AGY59867.1"/>
    </source>
</evidence>
<feature type="region of interest" description="Disordered" evidence="4">
    <location>
        <begin position="151"/>
        <end position="206"/>
    </location>
</feature>
<evidence type="ECO:0000256" key="1">
    <source>
        <dbReference type="ARBA" id="ARBA00022737"/>
    </source>
</evidence>
<proteinExistence type="predicted"/>
<dbReference type="eggNOG" id="COG0457">
    <property type="taxonomic scope" value="Bacteria"/>
</dbReference>
<evidence type="ECO:0000256" key="3">
    <source>
        <dbReference type="PROSITE-ProRule" id="PRU00339"/>
    </source>
</evidence>
<feature type="compositionally biased region" description="Pro residues" evidence="4">
    <location>
        <begin position="179"/>
        <end position="189"/>
    </location>
</feature>
<dbReference type="Proteomes" id="UP000017396">
    <property type="component" value="Chromosome"/>
</dbReference>
<dbReference type="PROSITE" id="PS50005">
    <property type="entry name" value="TPR"/>
    <property type="match status" value="1"/>
</dbReference>
<feature type="compositionally biased region" description="Low complexity" evidence="4">
    <location>
        <begin position="190"/>
        <end position="202"/>
    </location>
</feature>
<evidence type="ECO:0000256" key="2">
    <source>
        <dbReference type="ARBA" id="ARBA00022803"/>
    </source>
</evidence>
<evidence type="ECO:0000256" key="4">
    <source>
        <dbReference type="SAM" id="MobiDB-lite"/>
    </source>
</evidence>
<dbReference type="SMART" id="SM00028">
    <property type="entry name" value="TPR"/>
    <property type="match status" value="3"/>
</dbReference>
<dbReference type="KEGG" id="glj:GKIL_3621"/>
<dbReference type="PANTHER" id="PTHR44858">
    <property type="entry name" value="TETRATRICOPEPTIDE REPEAT PROTEIN 6"/>
    <property type="match status" value="1"/>
</dbReference>
<dbReference type="InterPro" id="IPR019734">
    <property type="entry name" value="TPR_rpt"/>
</dbReference>
<evidence type="ECO:0000313" key="6">
    <source>
        <dbReference type="Proteomes" id="UP000017396"/>
    </source>
</evidence>
<keyword evidence="2 3" id="KW-0802">TPR repeat</keyword>
<name>U5QLM3_GLOK1</name>
<reference evidence="5 6" key="1">
    <citation type="journal article" date="2013" name="PLoS ONE">
        <title>Cultivation and Complete Genome Sequencing of Gloeobacter kilaueensis sp. nov., from a Lava Cave in Kilauea Caldera, Hawai'i.</title>
        <authorList>
            <person name="Saw J.H."/>
            <person name="Schatz M."/>
            <person name="Brown M.V."/>
            <person name="Kunkel D.D."/>
            <person name="Foster J.S."/>
            <person name="Shick H."/>
            <person name="Christensen S."/>
            <person name="Hou S."/>
            <person name="Wan X."/>
            <person name="Donachie S.P."/>
        </authorList>
    </citation>
    <scope>NUCLEOTIDE SEQUENCE [LARGE SCALE GENOMIC DNA]</scope>
    <source>
        <strain evidence="6">JS</strain>
    </source>
</reference>
<dbReference type="PANTHER" id="PTHR44858:SF1">
    <property type="entry name" value="UDP-N-ACETYLGLUCOSAMINE--PEPTIDE N-ACETYLGLUCOSAMINYLTRANSFERASE SPINDLY-RELATED"/>
    <property type="match status" value="1"/>
</dbReference>
<dbReference type="AlphaFoldDB" id="U5QLM3"/>
<gene>
    <name evidence="5" type="primary">kgd</name>
    <name evidence="5" type="ORF">GKIL_3621</name>
</gene>
<protein>
    <submittedName>
        <fullName evidence="5">Alpha-ketoglutarate decarboxylase</fullName>
    </submittedName>
</protein>